<name>A0A4S4L249_9AGAM</name>
<dbReference type="SUPFAM" id="SSF56281">
    <property type="entry name" value="Metallo-hydrolase/oxidoreductase"/>
    <property type="match status" value="1"/>
</dbReference>
<feature type="region of interest" description="Disordered" evidence="1">
    <location>
        <begin position="340"/>
        <end position="360"/>
    </location>
</feature>
<comment type="caution">
    <text evidence="3">The sequence shown here is derived from an EMBL/GenBank/DDBJ whole genome shotgun (WGS) entry which is preliminary data.</text>
</comment>
<feature type="region of interest" description="Disordered" evidence="1">
    <location>
        <begin position="378"/>
        <end position="416"/>
    </location>
</feature>
<dbReference type="GO" id="GO:0070290">
    <property type="term" value="F:N-acylphosphatidylethanolamine-specific phospholipase D activity"/>
    <property type="evidence" value="ECO:0007669"/>
    <property type="project" value="TreeGrafter"/>
</dbReference>
<protein>
    <recommendedName>
        <fullName evidence="2">Metallo-beta-lactamase domain-containing protein</fullName>
    </recommendedName>
</protein>
<evidence type="ECO:0000256" key="1">
    <source>
        <dbReference type="SAM" id="MobiDB-lite"/>
    </source>
</evidence>
<organism evidence="3 4">
    <name type="scientific">Phellinidium pouzarii</name>
    <dbReference type="NCBI Taxonomy" id="167371"/>
    <lineage>
        <taxon>Eukaryota</taxon>
        <taxon>Fungi</taxon>
        <taxon>Dikarya</taxon>
        <taxon>Basidiomycota</taxon>
        <taxon>Agaricomycotina</taxon>
        <taxon>Agaricomycetes</taxon>
        <taxon>Hymenochaetales</taxon>
        <taxon>Hymenochaetaceae</taxon>
        <taxon>Phellinidium</taxon>
    </lineage>
</organism>
<feature type="compositionally biased region" description="Polar residues" evidence="1">
    <location>
        <begin position="7"/>
        <end position="16"/>
    </location>
</feature>
<evidence type="ECO:0000259" key="2">
    <source>
        <dbReference type="Pfam" id="PF12706"/>
    </source>
</evidence>
<dbReference type="AlphaFoldDB" id="A0A4S4L249"/>
<evidence type="ECO:0000313" key="4">
    <source>
        <dbReference type="Proteomes" id="UP000308199"/>
    </source>
</evidence>
<dbReference type="InterPro" id="IPR001279">
    <property type="entry name" value="Metallo-B-lactamas"/>
</dbReference>
<reference evidence="3 4" key="1">
    <citation type="submission" date="2019-02" db="EMBL/GenBank/DDBJ databases">
        <title>Genome sequencing of the rare red list fungi Phellinidium pouzarii.</title>
        <authorList>
            <person name="Buettner E."/>
            <person name="Kellner H."/>
        </authorList>
    </citation>
    <scope>NUCLEOTIDE SEQUENCE [LARGE SCALE GENOMIC DNA]</scope>
    <source>
        <strain evidence="3 4">DSM 108285</strain>
    </source>
</reference>
<sequence>MTLPSHHANTSKTLFQNPWGIPEEPDENAASSSSSTLSWLWSLPAYLTSLPIEWAKDITGYTQSITKVVKPDFHKSAADKNTVKATWLGHASFLLELPLQEGSYRPIRVLFDPIFSDRAGPSSWAGIRRRLPPPCSIAELPEFHFILISHNHYDHLDLLCIQEIARTRGSSVLFLVPLGVKSLLVSSGVRGENVHELDWWDEVSLSAGETAYDLDFVCVPAQHTSGKRYGPFDLAMLPIWRGGTLSFISQLGLRLTHHPLLSTLHASPADAVAIHQDVRAHHTLAMHFATFAGSEAEALEPLIELEQSRKEAGIGDWMEEGGIGAIDIGETIRNTAQVPEFNPAFSGDQSGPESEYESLMNASRATDASFPRLPLHQSHYKRQSDSSPARRHQLSRLGHPQRQSCHSRPSLPRIPPCEPPTNHFFNTLFMHTMDIDKFFHRSTADSSVVSATGLLDAFRCISCASCTSLSTVPVMNLIIYDSTFHSLSYLLLI</sequence>
<dbReference type="EMBL" id="SGPK01000270">
    <property type="protein sequence ID" value="THH05324.1"/>
    <property type="molecule type" value="Genomic_DNA"/>
</dbReference>
<dbReference type="PANTHER" id="PTHR15032">
    <property type="entry name" value="N-ACYL-PHOSPHATIDYLETHANOLAMINE-HYDROLYZING PHOSPHOLIPASE D"/>
    <property type="match status" value="1"/>
</dbReference>
<dbReference type="GO" id="GO:0070292">
    <property type="term" value="P:N-acylphosphatidylethanolamine metabolic process"/>
    <property type="evidence" value="ECO:0007669"/>
    <property type="project" value="TreeGrafter"/>
</dbReference>
<keyword evidence="4" id="KW-1185">Reference proteome</keyword>
<dbReference type="Proteomes" id="UP000308199">
    <property type="component" value="Unassembled WGS sequence"/>
</dbReference>
<evidence type="ECO:0000313" key="3">
    <source>
        <dbReference type="EMBL" id="THH05324.1"/>
    </source>
</evidence>
<dbReference type="Gene3D" id="3.60.15.10">
    <property type="entry name" value="Ribonuclease Z/Hydroxyacylglutathione hydrolase-like"/>
    <property type="match status" value="2"/>
</dbReference>
<dbReference type="GO" id="GO:0070291">
    <property type="term" value="P:N-acylethanolamine metabolic process"/>
    <property type="evidence" value="ECO:0007669"/>
    <property type="project" value="TreeGrafter"/>
</dbReference>
<accession>A0A4S4L249</accession>
<feature type="domain" description="Metallo-beta-lactamase" evidence="2">
    <location>
        <begin position="108"/>
        <end position="227"/>
    </location>
</feature>
<dbReference type="InterPro" id="IPR036866">
    <property type="entry name" value="RibonucZ/Hydroxyglut_hydro"/>
</dbReference>
<proteinExistence type="predicted"/>
<dbReference type="GO" id="GO:0005737">
    <property type="term" value="C:cytoplasm"/>
    <property type="evidence" value="ECO:0007669"/>
    <property type="project" value="TreeGrafter"/>
</dbReference>
<dbReference type="OrthoDB" id="332863at2759"/>
<dbReference type="PANTHER" id="PTHR15032:SF4">
    <property type="entry name" value="N-ACYL-PHOSPHATIDYLETHANOLAMINE-HYDROLYZING PHOSPHOLIPASE D"/>
    <property type="match status" value="1"/>
</dbReference>
<dbReference type="Pfam" id="PF12706">
    <property type="entry name" value="Lactamase_B_2"/>
    <property type="match status" value="1"/>
</dbReference>
<feature type="region of interest" description="Disordered" evidence="1">
    <location>
        <begin position="1"/>
        <end position="30"/>
    </location>
</feature>
<gene>
    <name evidence="3" type="ORF">EW145_g4881</name>
</gene>